<keyword evidence="3" id="KW-0479">Metal-binding</keyword>
<evidence type="ECO:0000259" key="13">
    <source>
        <dbReference type="PROSITE" id="PS50157"/>
    </source>
</evidence>
<keyword evidence="6" id="KW-0862">Zinc</keyword>
<evidence type="ECO:0000256" key="8">
    <source>
        <dbReference type="ARBA" id="ARBA00023125"/>
    </source>
</evidence>
<feature type="non-terminal residue" evidence="14">
    <location>
        <position position="1"/>
    </location>
</feature>
<dbReference type="PANTHER" id="PTHR23235:SF142">
    <property type="entry name" value="ZINC FINGER PROTEIN 384"/>
    <property type="match status" value="1"/>
</dbReference>
<dbReference type="InterPro" id="IPR036236">
    <property type="entry name" value="Znf_C2H2_sf"/>
</dbReference>
<keyword evidence="7" id="KW-0805">Transcription regulation</keyword>
<keyword evidence="15" id="KW-1185">Reference proteome</keyword>
<evidence type="ECO:0000256" key="10">
    <source>
        <dbReference type="ARBA" id="ARBA00023242"/>
    </source>
</evidence>
<comment type="similarity">
    <text evidence="2">Belongs to the krueppel C2H2-type zinc-finger protein family.</text>
</comment>
<organism evidence="14 15">
    <name type="scientific">Meganyctiphanes norvegica</name>
    <name type="common">Northern krill</name>
    <name type="synonym">Thysanopoda norvegica</name>
    <dbReference type="NCBI Taxonomy" id="48144"/>
    <lineage>
        <taxon>Eukaryota</taxon>
        <taxon>Metazoa</taxon>
        <taxon>Ecdysozoa</taxon>
        <taxon>Arthropoda</taxon>
        <taxon>Crustacea</taxon>
        <taxon>Multicrustacea</taxon>
        <taxon>Malacostraca</taxon>
        <taxon>Eumalacostraca</taxon>
        <taxon>Eucarida</taxon>
        <taxon>Euphausiacea</taxon>
        <taxon>Euphausiidae</taxon>
        <taxon>Meganyctiphanes</taxon>
    </lineage>
</organism>
<keyword evidence="5 11" id="KW-0863">Zinc-finger</keyword>
<dbReference type="GO" id="GO:0000978">
    <property type="term" value="F:RNA polymerase II cis-regulatory region sequence-specific DNA binding"/>
    <property type="evidence" value="ECO:0007669"/>
    <property type="project" value="TreeGrafter"/>
</dbReference>
<dbReference type="AlphaFoldDB" id="A0AAV2QAR1"/>
<proteinExistence type="inferred from homology"/>
<evidence type="ECO:0000256" key="4">
    <source>
        <dbReference type="ARBA" id="ARBA00022737"/>
    </source>
</evidence>
<dbReference type="GO" id="GO:0008270">
    <property type="term" value="F:zinc ion binding"/>
    <property type="evidence" value="ECO:0007669"/>
    <property type="project" value="UniProtKB-KW"/>
</dbReference>
<evidence type="ECO:0000256" key="11">
    <source>
        <dbReference type="PROSITE-ProRule" id="PRU00042"/>
    </source>
</evidence>
<evidence type="ECO:0000313" key="14">
    <source>
        <dbReference type="EMBL" id="CAL4077760.1"/>
    </source>
</evidence>
<name>A0AAV2QAR1_MEGNR</name>
<reference evidence="14 15" key="1">
    <citation type="submission" date="2024-05" db="EMBL/GenBank/DDBJ databases">
        <authorList>
            <person name="Wallberg A."/>
        </authorList>
    </citation>
    <scope>NUCLEOTIDE SEQUENCE [LARGE SCALE GENOMIC DNA]</scope>
</reference>
<dbReference type="FunFam" id="3.30.160.60:FF:001309">
    <property type="entry name" value="Uncharacterized protein"/>
    <property type="match status" value="1"/>
</dbReference>
<dbReference type="Pfam" id="PF23611">
    <property type="entry name" value="zf-C2H2_16"/>
    <property type="match status" value="1"/>
</dbReference>
<evidence type="ECO:0000256" key="9">
    <source>
        <dbReference type="ARBA" id="ARBA00023163"/>
    </source>
</evidence>
<accession>A0AAV2QAR1</accession>
<dbReference type="InterPro" id="IPR013087">
    <property type="entry name" value="Znf_C2H2_type"/>
</dbReference>
<gene>
    <name evidence="14" type="ORF">MNOR_LOCUS10497</name>
</gene>
<evidence type="ECO:0000256" key="1">
    <source>
        <dbReference type="ARBA" id="ARBA00004123"/>
    </source>
</evidence>
<dbReference type="InterPro" id="IPR056438">
    <property type="entry name" value="Znf-C2H2_CTCF"/>
</dbReference>
<dbReference type="SMART" id="SM00355">
    <property type="entry name" value="ZnF_C2H2"/>
    <property type="match status" value="3"/>
</dbReference>
<evidence type="ECO:0000256" key="7">
    <source>
        <dbReference type="ARBA" id="ARBA00023015"/>
    </source>
</evidence>
<dbReference type="SUPFAM" id="SSF57667">
    <property type="entry name" value="beta-beta-alpha zinc fingers"/>
    <property type="match status" value="2"/>
</dbReference>
<feature type="region of interest" description="Disordered" evidence="12">
    <location>
        <begin position="1"/>
        <end position="32"/>
    </location>
</feature>
<evidence type="ECO:0000256" key="5">
    <source>
        <dbReference type="ARBA" id="ARBA00022771"/>
    </source>
</evidence>
<evidence type="ECO:0000256" key="12">
    <source>
        <dbReference type="SAM" id="MobiDB-lite"/>
    </source>
</evidence>
<keyword evidence="9" id="KW-0804">Transcription</keyword>
<comment type="subcellular location">
    <subcellularLocation>
        <location evidence="1">Nucleus</location>
    </subcellularLocation>
</comment>
<feature type="domain" description="C2H2-type" evidence="13">
    <location>
        <begin position="35"/>
        <end position="62"/>
    </location>
</feature>
<dbReference type="Proteomes" id="UP001497623">
    <property type="component" value="Unassembled WGS sequence"/>
</dbReference>
<sequence length="162" mass="18692">VGGGGGGLIGQWSSRRQQQREGSIRSKQQHQQGHLQCPMCNFRARYPSSLTRHMTTHTGEKPYACTYCDYSATQKEHLERHIRRHTGERPYVCPYCPYTAIQRISLQGHLRTHNQQEQEHVISVESPDAKYTDWEQLPVHRHSESLIPCSQTTCEKNFEGTD</sequence>
<dbReference type="Pfam" id="PF00096">
    <property type="entry name" value="zf-C2H2"/>
    <property type="match status" value="2"/>
</dbReference>
<keyword evidence="8" id="KW-0238">DNA-binding</keyword>
<dbReference type="Gene3D" id="3.30.160.60">
    <property type="entry name" value="Classic Zinc Finger"/>
    <property type="match status" value="3"/>
</dbReference>
<dbReference type="FunFam" id="3.30.160.60:FF:000075">
    <property type="entry name" value="Putative zinc finger protein 536"/>
    <property type="match status" value="1"/>
</dbReference>
<evidence type="ECO:0000313" key="15">
    <source>
        <dbReference type="Proteomes" id="UP001497623"/>
    </source>
</evidence>
<evidence type="ECO:0000256" key="3">
    <source>
        <dbReference type="ARBA" id="ARBA00022723"/>
    </source>
</evidence>
<feature type="domain" description="C2H2-type" evidence="13">
    <location>
        <begin position="63"/>
        <end position="90"/>
    </location>
</feature>
<dbReference type="PROSITE" id="PS50157">
    <property type="entry name" value="ZINC_FINGER_C2H2_2"/>
    <property type="match status" value="3"/>
</dbReference>
<evidence type="ECO:0000256" key="2">
    <source>
        <dbReference type="ARBA" id="ARBA00006991"/>
    </source>
</evidence>
<comment type="caution">
    <text evidence="14">The sequence shown here is derived from an EMBL/GenBank/DDBJ whole genome shotgun (WGS) entry which is preliminary data.</text>
</comment>
<dbReference type="EMBL" id="CAXKWB010005305">
    <property type="protein sequence ID" value="CAL4077760.1"/>
    <property type="molecule type" value="Genomic_DNA"/>
</dbReference>
<evidence type="ECO:0000256" key="6">
    <source>
        <dbReference type="ARBA" id="ARBA00022833"/>
    </source>
</evidence>
<keyword evidence="4" id="KW-0677">Repeat</keyword>
<keyword evidence="10" id="KW-0539">Nucleus</keyword>
<feature type="domain" description="C2H2-type" evidence="13">
    <location>
        <begin position="91"/>
        <end position="118"/>
    </location>
</feature>
<dbReference type="PANTHER" id="PTHR23235">
    <property type="entry name" value="KRUEPPEL-LIKE TRANSCRIPTION FACTOR"/>
    <property type="match status" value="1"/>
</dbReference>
<dbReference type="GO" id="GO:0005634">
    <property type="term" value="C:nucleus"/>
    <property type="evidence" value="ECO:0007669"/>
    <property type="project" value="UniProtKB-SubCell"/>
</dbReference>
<dbReference type="GO" id="GO:0000981">
    <property type="term" value="F:DNA-binding transcription factor activity, RNA polymerase II-specific"/>
    <property type="evidence" value="ECO:0007669"/>
    <property type="project" value="TreeGrafter"/>
</dbReference>
<protein>
    <recommendedName>
        <fullName evidence="13">C2H2-type domain-containing protein</fullName>
    </recommendedName>
</protein>